<evidence type="ECO:0000256" key="3">
    <source>
        <dbReference type="ARBA" id="ARBA00023163"/>
    </source>
</evidence>
<dbReference type="InterPro" id="IPR018060">
    <property type="entry name" value="HTH_AraC"/>
</dbReference>
<protein>
    <submittedName>
        <fullName evidence="6">Helix-turn-helix transcriptional regulator</fullName>
    </submittedName>
</protein>
<dbReference type="InterPro" id="IPR009057">
    <property type="entry name" value="Homeodomain-like_sf"/>
</dbReference>
<accession>A0A6M1LUL0</accession>
<dbReference type="InterPro" id="IPR018062">
    <property type="entry name" value="HTH_AraC-typ_CS"/>
</dbReference>
<keyword evidence="1" id="KW-0805">Transcription regulation</keyword>
<keyword evidence="3" id="KW-0804">Transcription</keyword>
<evidence type="ECO:0000256" key="4">
    <source>
        <dbReference type="SAM" id="MobiDB-lite"/>
    </source>
</evidence>
<dbReference type="PANTHER" id="PTHR46796:SF14">
    <property type="entry name" value="TRANSCRIPTIONAL REGULATORY PROTEIN"/>
    <property type="match status" value="1"/>
</dbReference>
<feature type="domain" description="HTH araC/xylS-type" evidence="5">
    <location>
        <begin position="77"/>
        <end position="175"/>
    </location>
</feature>
<evidence type="ECO:0000259" key="5">
    <source>
        <dbReference type="PROSITE" id="PS01124"/>
    </source>
</evidence>
<dbReference type="InterPro" id="IPR050204">
    <property type="entry name" value="AraC_XylS_family_regulators"/>
</dbReference>
<dbReference type="SMART" id="SM00342">
    <property type="entry name" value="HTH_ARAC"/>
    <property type="match status" value="1"/>
</dbReference>
<name>A0A6M1LUL0_9PROT</name>
<sequence length="180" mass="19508">MQTQHQPISVSAGTTPGGPPHLATAILADLLERADHEMGRDIVAARGLLARATALLRPVTAAPQAARAGCLAPWQQRRVRELVAVSLHETLRVEDLASAVRLSTSYFTRAFKASFGETPHGYLLRMRVEQAQRMMLEGSEPLAQIALACGLADQAHMSRVFRQATGSSPSAWRRRHAAAI</sequence>
<reference evidence="6 7" key="1">
    <citation type="submission" date="2020-02" db="EMBL/GenBank/DDBJ databases">
        <authorList>
            <person name="Kim H.M."/>
            <person name="Jeon C.O."/>
        </authorList>
    </citation>
    <scope>NUCLEOTIDE SEQUENCE [LARGE SCALE GENOMIC DNA]</scope>
    <source>
        <strain evidence="6 7">PeD5</strain>
    </source>
</reference>
<comment type="caution">
    <text evidence="6">The sequence shown here is derived from an EMBL/GenBank/DDBJ whole genome shotgun (WGS) entry which is preliminary data.</text>
</comment>
<dbReference type="PROSITE" id="PS01124">
    <property type="entry name" value="HTH_ARAC_FAMILY_2"/>
    <property type="match status" value="1"/>
</dbReference>
<proteinExistence type="predicted"/>
<dbReference type="EMBL" id="JAAIKB010000026">
    <property type="protein sequence ID" value="NGM24176.1"/>
    <property type="molecule type" value="Genomic_DNA"/>
</dbReference>
<dbReference type="Gene3D" id="1.10.10.60">
    <property type="entry name" value="Homeodomain-like"/>
    <property type="match status" value="2"/>
</dbReference>
<keyword evidence="7" id="KW-1185">Reference proteome</keyword>
<dbReference type="SUPFAM" id="SSF46689">
    <property type="entry name" value="Homeodomain-like"/>
    <property type="match status" value="2"/>
</dbReference>
<dbReference type="PANTHER" id="PTHR46796">
    <property type="entry name" value="HTH-TYPE TRANSCRIPTIONAL ACTIVATOR RHAS-RELATED"/>
    <property type="match status" value="1"/>
</dbReference>
<dbReference type="RefSeq" id="WP_164698088.1">
    <property type="nucleotide sequence ID" value="NZ_JAAIKB010000026.1"/>
</dbReference>
<feature type="region of interest" description="Disordered" evidence="4">
    <location>
        <begin position="1"/>
        <end position="20"/>
    </location>
</feature>
<feature type="compositionally biased region" description="Polar residues" evidence="4">
    <location>
        <begin position="1"/>
        <end position="14"/>
    </location>
</feature>
<evidence type="ECO:0000256" key="1">
    <source>
        <dbReference type="ARBA" id="ARBA00023015"/>
    </source>
</evidence>
<reference evidence="6 7" key="2">
    <citation type="submission" date="2020-03" db="EMBL/GenBank/DDBJ databases">
        <title>Roseomonas stagni sp. nov., isolated from pond water in Japan.</title>
        <authorList>
            <person name="Furuhata K."/>
            <person name="Miyamoto H."/>
            <person name="Goto K."/>
        </authorList>
    </citation>
    <scope>NUCLEOTIDE SEQUENCE [LARGE SCALE GENOMIC DNA]</scope>
    <source>
        <strain evidence="6 7">PeD5</strain>
    </source>
</reference>
<gene>
    <name evidence="6" type="ORF">G3576_29565</name>
</gene>
<evidence type="ECO:0000313" key="6">
    <source>
        <dbReference type="EMBL" id="NGM24176.1"/>
    </source>
</evidence>
<evidence type="ECO:0000256" key="2">
    <source>
        <dbReference type="ARBA" id="ARBA00023125"/>
    </source>
</evidence>
<dbReference type="Pfam" id="PF12833">
    <property type="entry name" value="HTH_18"/>
    <property type="match status" value="1"/>
</dbReference>
<dbReference type="GO" id="GO:0003700">
    <property type="term" value="F:DNA-binding transcription factor activity"/>
    <property type="evidence" value="ECO:0007669"/>
    <property type="project" value="InterPro"/>
</dbReference>
<keyword evidence="2" id="KW-0238">DNA-binding</keyword>
<dbReference type="PROSITE" id="PS00041">
    <property type="entry name" value="HTH_ARAC_FAMILY_1"/>
    <property type="match status" value="1"/>
</dbReference>
<evidence type="ECO:0000313" key="7">
    <source>
        <dbReference type="Proteomes" id="UP000475385"/>
    </source>
</evidence>
<organism evidence="6 7">
    <name type="scientific">Falsiroseomonas algicola</name>
    <dbReference type="NCBI Taxonomy" id="2716930"/>
    <lineage>
        <taxon>Bacteria</taxon>
        <taxon>Pseudomonadati</taxon>
        <taxon>Pseudomonadota</taxon>
        <taxon>Alphaproteobacteria</taxon>
        <taxon>Acetobacterales</taxon>
        <taxon>Roseomonadaceae</taxon>
        <taxon>Falsiroseomonas</taxon>
    </lineage>
</organism>
<dbReference type="GO" id="GO:0043565">
    <property type="term" value="F:sequence-specific DNA binding"/>
    <property type="evidence" value="ECO:0007669"/>
    <property type="project" value="InterPro"/>
</dbReference>
<dbReference type="Proteomes" id="UP000475385">
    <property type="component" value="Unassembled WGS sequence"/>
</dbReference>
<dbReference type="AlphaFoldDB" id="A0A6M1LUL0"/>